<keyword evidence="4" id="KW-0378">Hydrolase</keyword>
<dbReference type="Proteomes" id="UP001165160">
    <property type="component" value="Unassembled WGS sequence"/>
</dbReference>
<dbReference type="InterPro" id="IPR001314">
    <property type="entry name" value="Peptidase_S1A"/>
</dbReference>
<dbReference type="InterPro" id="IPR001254">
    <property type="entry name" value="Trypsin_dom"/>
</dbReference>
<accession>A0A9W7CNM0</accession>
<gene>
    <name evidence="7" type="ORF">TrVE_jg12821</name>
</gene>
<dbReference type="PANTHER" id="PTHR24276">
    <property type="entry name" value="POLYSERASE-RELATED"/>
    <property type="match status" value="1"/>
</dbReference>
<dbReference type="GO" id="GO:0004252">
    <property type="term" value="F:serine-type endopeptidase activity"/>
    <property type="evidence" value="ECO:0007669"/>
    <property type="project" value="InterPro"/>
</dbReference>
<evidence type="ECO:0000313" key="7">
    <source>
        <dbReference type="EMBL" id="GMI08039.1"/>
    </source>
</evidence>
<feature type="chain" id="PRO_5040723013" description="Peptidase S1 domain-containing protein" evidence="5">
    <location>
        <begin position="17"/>
        <end position="481"/>
    </location>
</feature>
<evidence type="ECO:0000256" key="1">
    <source>
        <dbReference type="ARBA" id="ARBA00007664"/>
    </source>
</evidence>
<evidence type="ECO:0000313" key="8">
    <source>
        <dbReference type="Proteomes" id="UP001165160"/>
    </source>
</evidence>
<evidence type="ECO:0000256" key="5">
    <source>
        <dbReference type="SAM" id="SignalP"/>
    </source>
</evidence>
<proteinExistence type="inferred from homology"/>
<comment type="caution">
    <text evidence="7">The sequence shown here is derived from an EMBL/GenBank/DDBJ whole genome shotgun (WGS) entry which is preliminary data.</text>
</comment>
<dbReference type="InterPro" id="IPR018114">
    <property type="entry name" value="TRYPSIN_HIS"/>
</dbReference>
<keyword evidence="4" id="KW-0720">Serine protease</keyword>
<dbReference type="InterPro" id="IPR043504">
    <property type="entry name" value="Peptidase_S1_PA_chymotrypsin"/>
</dbReference>
<dbReference type="EMBL" id="BRXX01000374">
    <property type="protein sequence ID" value="GMI08039.1"/>
    <property type="molecule type" value="Genomic_DNA"/>
</dbReference>
<dbReference type="PROSITE" id="PS50240">
    <property type="entry name" value="TRYPSIN_DOM"/>
    <property type="match status" value="1"/>
</dbReference>
<evidence type="ECO:0000256" key="3">
    <source>
        <dbReference type="ARBA" id="ARBA00023157"/>
    </source>
</evidence>
<name>A0A9W7CNM0_9STRA</name>
<dbReference type="PROSITE" id="PS00134">
    <property type="entry name" value="TRYPSIN_HIS"/>
    <property type="match status" value="1"/>
</dbReference>
<feature type="signal peptide" evidence="5">
    <location>
        <begin position="1"/>
        <end position="16"/>
    </location>
</feature>
<dbReference type="GO" id="GO:0006508">
    <property type="term" value="P:proteolysis"/>
    <property type="evidence" value="ECO:0007669"/>
    <property type="project" value="UniProtKB-KW"/>
</dbReference>
<dbReference type="FunFam" id="2.40.10.10:FF:000068">
    <property type="entry name" value="transmembrane protease serine 2"/>
    <property type="match status" value="1"/>
</dbReference>
<feature type="domain" description="Peptidase S1" evidence="6">
    <location>
        <begin position="37"/>
        <end position="296"/>
    </location>
</feature>
<dbReference type="PANTHER" id="PTHR24276:SF91">
    <property type="entry name" value="AT26814P-RELATED"/>
    <property type="match status" value="1"/>
</dbReference>
<keyword evidence="4" id="KW-0645">Protease</keyword>
<dbReference type="PROSITE" id="PS00135">
    <property type="entry name" value="TRYPSIN_SER"/>
    <property type="match status" value="1"/>
</dbReference>
<dbReference type="PRINTS" id="PR00722">
    <property type="entry name" value="CHYMOTRYPSIN"/>
</dbReference>
<dbReference type="Gene3D" id="2.40.10.10">
    <property type="entry name" value="Trypsin-like serine proteases"/>
    <property type="match status" value="1"/>
</dbReference>
<keyword evidence="3" id="KW-1015">Disulfide bond</keyword>
<reference evidence="8" key="1">
    <citation type="journal article" date="2023" name="Commun. Biol.">
        <title>Genome analysis of Parmales, the sister group of diatoms, reveals the evolutionary specialization of diatoms from phago-mixotrophs to photoautotrophs.</title>
        <authorList>
            <person name="Ban H."/>
            <person name="Sato S."/>
            <person name="Yoshikawa S."/>
            <person name="Yamada K."/>
            <person name="Nakamura Y."/>
            <person name="Ichinomiya M."/>
            <person name="Sato N."/>
            <person name="Blanc-Mathieu R."/>
            <person name="Endo H."/>
            <person name="Kuwata A."/>
            <person name="Ogata H."/>
        </authorList>
    </citation>
    <scope>NUCLEOTIDE SEQUENCE [LARGE SCALE GENOMIC DNA]</scope>
    <source>
        <strain evidence="8">NIES 3699</strain>
    </source>
</reference>
<evidence type="ECO:0000259" key="6">
    <source>
        <dbReference type="PROSITE" id="PS50240"/>
    </source>
</evidence>
<dbReference type="AlphaFoldDB" id="A0A9W7CNM0"/>
<comment type="similarity">
    <text evidence="1">Belongs to the peptidase S1 family.</text>
</comment>
<dbReference type="Pfam" id="PF00089">
    <property type="entry name" value="Trypsin"/>
    <property type="match status" value="1"/>
</dbReference>
<dbReference type="SUPFAM" id="SSF50494">
    <property type="entry name" value="Trypsin-like serine proteases"/>
    <property type="match status" value="1"/>
</dbReference>
<dbReference type="InterPro" id="IPR050430">
    <property type="entry name" value="Peptidase_S1"/>
</dbReference>
<keyword evidence="5" id="KW-0732">Signal</keyword>
<keyword evidence="2" id="KW-0843">Virulence</keyword>
<dbReference type="InterPro" id="IPR033116">
    <property type="entry name" value="TRYPSIN_SER"/>
</dbReference>
<protein>
    <recommendedName>
        <fullName evidence="6">Peptidase S1 domain-containing protein</fullName>
    </recommendedName>
</protein>
<dbReference type="FunFam" id="2.40.10.10:FF:000002">
    <property type="entry name" value="Transmembrane protease serine"/>
    <property type="match status" value="1"/>
</dbReference>
<dbReference type="CDD" id="cd00190">
    <property type="entry name" value="Tryp_SPc"/>
    <property type="match status" value="1"/>
</dbReference>
<evidence type="ECO:0000256" key="2">
    <source>
        <dbReference type="ARBA" id="ARBA00023026"/>
    </source>
</evidence>
<evidence type="ECO:0000256" key="4">
    <source>
        <dbReference type="RuleBase" id="RU363034"/>
    </source>
</evidence>
<dbReference type="SMART" id="SM00020">
    <property type="entry name" value="Tryp_SPc"/>
    <property type="match status" value="1"/>
</dbReference>
<organism evidence="7 8">
    <name type="scientific">Triparma verrucosa</name>
    <dbReference type="NCBI Taxonomy" id="1606542"/>
    <lineage>
        <taxon>Eukaryota</taxon>
        <taxon>Sar</taxon>
        <taxon>Stramenopiles</taxon>
        <taxon>Ochrophyta</taxon>
        <taxon>Bolidophyceae</taxon>
        <taxon>Parmales</taxon>
        <taxon>Triparmaceae</taxon>
        <taxon>Triparma</taxon>
    </lineage>
</organism>
<keyword evidence="8" id="KW-1185">Reference proteome</keyword>
<sequence>MTFKYLLLLLPTALLAQTLTLPPLSSTNRRERITERIINGVEVDEETFKSDYNYQVSLQDVSGFHYCGGTIVSPHHIITASHCLLSEEEQDDYEVLGEHADYDVYVVVGSRDREGENKFKVQEIIRHPCYDAFLTNYDVAVLRVEEDLLDGTEARSITWAKPEDSHMYQAGTSVKTSGWGTTNIETSDSPIHLHATTYNLVDHEECGLDYGFGPNFPGGFPVTMVCASGVNADGEQTDTCQGDSGGPLTTVSNSQGETLLGVTSWGIGCAEPDYPGVYARASQFDDFFSWAVDGAGPNPTFEGSDGVCSHYPLPPVKPEDIQYCDTVSDCDESALDDFHALYSTFIGVTASYVCADASGCLYSDFPYGPFIHSAVYNDESECQCHPSCSTCGFFFSDISSPYEATADECLAGSKRRRLFGQMGPLKICKLELDFVGDDGYYNDDDAVVCDATVPADYCDCGGDCGGPFCECPDAIACCDVA</sequence>
<dbReference type="InterPro" id="IPR009003">
    <property type="entry name" value="Peptidase_S1_PA"/>
</dbReference>